<organism evidence="3 4">
    <name type="scientific">Paragonimus skrjabini miyazakii</name>
    <dbReference type="NCBI Taxonomy" id="59628"/>
    <lineage>
        <taxon>Eukaryota</taxon>
        <taxon>Metazoa</taxon>
        <taxon>Spiralia</taxon>
        <taxon>Lophotrochozoa</taxon>
        <taxon>Platyhelminthes</taxon>
        <taxon>Trematoda</taxon>
        <taxon>Digenea</taxon>
        <taxon>Plagiorchiida</taxon>
        <taxon>Troglotremata</taxon>
        <taxon>Troglotrematidae</taxon>
        <taxon>Paragonimus</taxon>
    </lineage>
</organism>
<dbReference type="GO" id="GO:0008270">
    <property type="term" value="F:zinc ion binding"/>
    <property type="evidence" value="ECO:0007669"/>
    <property type="project" value="UniProtKB-KW"/>
</dbReference>
<dbReference type="InterPro" id="IPR013087">
    <property type="entry name" value="Znf_C2H2_type"/>
</dbReference>
<protein>
    <recommendedName>
        <fullName evidence="2">C2H2-type domain-containing protein</fullName>
    </recommendedName>
</protein>
<gene>
    <name evidence="3" type="ORF">EG68_06319</name>
</gene>
<name>A0A8S9YNS2_9TREM</name>
<comment type="caution">
    <text evidence="3">The sequence shown here is derived from an EMBL/GenBank/DDBJ whole genome shotgun (WGS) entry which is preliminary data.</text>
</comment>
<keyword evidence="1" id="KW-0479">Metal-binding</keyword>
<keyword evidence="1" id="KW-0863">Zinc-finger</keyword>
<proteinExistence type="predicted"/>
<sequence length="250" mass="28328">MANLNASHLSCRAIYLFLYFEAGPSRRDVGSEVADEVVTVPTVVETEVSGIAVRECFKWDCGAVFKSNRDLGQHKRHKHPTVLNVERLAVLPRRKGEWSDYDTRKLTNLANAMAVSVSSNAVLYQKLAGMSKGRMAEEVKKRLIKANWQGIAKHDVKDRFETKEALQWSSDENTIIYISNDYGNTTLIDSEQHEEEQWRASMIHTIITSLTKAKESIMKSVELFKIAHVMKFVRISDESARAKLETPVAE</sequence>
<feature type="domain" description="C2H2-type" evidence="2">
    <location>
        <begin position="54"/>
        <end position="79"/>
    </location>
</feature>
<dbReference type="AlphaFoldDB" id="A0A8S9YNS2"/>
<dbReference type="Proteomes" id="UP000822476">
    <property type="component" value="Unassembled WGS sequence"/>
</dbReference>
<accession>A0A8S9YNS2</accession>
<dbReference type="PROSITE" id="PS50157">
    <property type="entry name" value="ZINC_FINGER_C2H2_2"/>
    <property type="match status" value="1"/>
</dbReference>
<evidence type="ECO:0000313" key="3">
    <source>
        <dbReference type="EMBL" id="KAF7256555.1"/>
    </source>
</evidence>
<evidence type="ECO:0000259" key="2">
    <source>
        <dbReference type="PROSITE" id="PS50157"/>
    </source>
</evidence>
<keyword evidence="4" id="KW-1185">Reference proteome</keyword>
<keyword evidence="1" id="KW-0862">Zinc</keyword>
<reference evidence="3" key="1">
    <citation type="submission" date="2019-07" db="EMBL/GenBank/DDBJ databases">
        <title>Annotation for the trematode Paragonimus miyazaki's.</title>
        <authorList>
            <person name="Choi Y.-J."/>
        </authorList>
    </citation>
    <scope>NUCLEOTIDE SEQUENCE</scope>
    <source>
        <strain evidence="3">Japan</strain>
    </source>
</reference>
<evidence type="ECO:0000313" key="4">
    <source>
        <dbReference type="Proteomes" id="UP000822476"/>
    </source>
</evidence>
<dbReference type="EMBL" id="JTDE01003018">
    <property type="protein sequence ID" value="KAF7256555.1"/>
    <property type="molecule type" value="Genomic_DNA"/>
</dbReference>
<dbReference type="PROSITE" id="PS00028">
    <property type="entry name" value="ZINC_FINGER_C2H2_1"/>
    <property type="match status" value="1"/>
</dbReference>
<evidence type="ECO:0000256" key="1">
    <source>
        <dbReference type="PROSITE-ProRule" id="PRU00042"/>
    </source>
</evidence>